<dbReference type="AlphaFoldDB" id="A0A822ZN21"/>
<feature type="region of interest" description="Disordered" evidence="1">
    <location>
        <begin position="111"/>
        <end position="135"/>
    </location>
</feature>
<organism evidence="2 3">
    <name type="scientific">Nelumbo nucifera</name>
    <name type="common">Sacred lotus</name>
    <dbReference type="NCBI Taxonomy" id="4432"/>
    <lineage>
        <taxon>Eukaryota</taxon>
        <taxon>Viridiplantae</taxon>
        <taxon>Streptophyta</taxon>
        <taxon>Embryophyta</taxon>
        <taxon>Tracheophyta</taxon>
        <taxon>Spermatophyta</taxon>
        <taxon>Magnoliopsida</taxon>
        <taxon>Proteales</taxon>
        <taxon>Nelumbonaceae</taxon>
        <taxon>Nelumbo</taxon>
    </lineage>
</organism>
<feature type="compositionally biased region" description="Basic and acidic residues" evidence="1">
    <location>
        <begin position="126"/>
        <end position="135"/>
    </location>
</feature>
<accession>A0A822ZN21</accession>
<dbReference type="Proteomes" id="UP000607653">
    <property type="component" value="Unassembled WGS sequence"/>
</dbReference>
<evidence type="ECO:0000256" key="1">
    <source>
        <dbReference type="SAM" id="MobiDB-lite"/>
    </source>
</evidence>
<evidence type="ECO:0000313" key="3">
    <source>
        <dbReference type="Proteomes" id="UP000607653"/>
    </source>
</evidence>
<comment type="caution">
    <text evidence="2">The sequence shown here is derived from an EMBL/GenBank/DDBJ whole genome shotgun (WGS) entry which is preliminary data.</text>
</comment>
<gene>
    <name evidence="2" type="ORF">HUJ06_004403</name>
</gene>
<feature type="compositionally biased region" description="Basic and acidic residues" evidence="1">
    <location>
        <begin position="39"/>
        <end position="64"/>
    </location>
</feature>
<dbReference type="EMBL" id="DUZY01000007">
    <property type="protein sequence ID" value="DAD46173.1"/>
    <property type="molecule type" value="Genomic_DNA"/>
</dbReference>
<proteinExistence type="predicted"/>
<evidence type="ECO:0000313" key="2">
    <source>
        <dbReference type="EMBL" id="DAD46173.1"/>
    </source>
</evidence>
<reference evidence="2 3" key="1">
    <citation type="journal article" date="2020" name="Mol. Biol. Evol.">
        <title>Distinct Expression and Methylation Patterns for Genes with Different Fates following a Single Whole-Genome Duplication in Flowering Plants.</title>
        <authorList>
            <person name="Shi T."/>
            <person name="Rahmani R.S."/>
            <person name="Gugger P.F."/>
            <person name="Wang M."/>
            <person name="Li H."/>
            <person name="Zhang Y."/>
            <person name="Li Z."/>
            <person name="Wang Q."/>
            <person name="Van de Peer Y."/>
            <person name="Marchal K."/>
            <person name="Chen J."/>
        </authorList>
    </citation>
    <scope>NUCLEOTIDE SEQUENCE [LARGE SCALE GENOMIC DNA]</scope>
    <source>
        <tissue evidence="2">Leaf</tissue>
    </source>
</reference>
<name>A0A822ZN21_NELNU</name>
<sequence>MKNLHLVLTNVQICEASSISTSEKDLEQKDPPLPPTLKAKGESGHEEVIIRCKPQDGKDSRDLSIHQTSNGAGDKDAVESDDKENDLSSDNNRFSRCNKLWWLWPSGTENRGKWERKRKRERGRGRREIGGEREM</sequence>
<keyword evidence="3" id="KW-1185">Reference proteome</keyword>
<feature type="region of interest" description="Disordered" evidence="1">
    <location>
        <begin position="19"/>
        <end position="93"/>
    </location>
</feature>
<protein>
    <submittedName>
        <fullName evidence="2">Uncharacterized protein</fullName>
    </submittedName>
</protein>
<feature type="compositionally biased region" description="Basic residues" evidence="1">
    <location>
        <begin position="114"/>
        <end position="125"/>
    </location>
</feature>